<feature type="domain" description="Intradiol ring-cleavage dioxygenases" evidence="5">
    <location>
        <begin position="102"/>
        <end position="130"/>
    </location>
</feature>
<comment type="similarity">
    <text evidence="1">Belongs to the intradiol ring-cleavage dioxygenase family.</text>
</comment>
<sequence>MNCGGDGRDGSPSPAEPIVSRVSRQALRLPAYRRDPEGTHPPLDSPAYRSTALRHPKRPLVLLPQRLTEVTGPLLGPGRIGPQDNDLTRQHEDEPVGQRILVHGRLLDGDGGPVRNSLVEIWQANAAGRYRHIGDRWPAPLDPNFDGVGRTLTDDEGRYEFLTVKPGAYPWGNHDNAWRPAHIHFSVFGSAFTQRLVTQMYFPDDPLFDQDPIFNSVPDPKARERMISRFDLSRTVESWALAFEFDIVLRGREASVFEDEEDE</sequence>
<evidence type="ECO:0000256" key="1">
    <source>
        <dbReference type="ARBA" id="ARBA00007825"/>
    </source>
</evidence>
<evidence type="ECO:0000256" key="4">
    <source>
        <dbReference type="SAM" id="MobiDB-lite"/>
    </source>
</evidence>
<evidence type="ECO:0000313" key="7">
    <source>
        <dbReference type="Proteomes" id="UP000320876"/>
    </source>
</evidence>
<feature type="region of interest" description="Disordered" evidence="4">
    <location>
        <begin position="1"/>
        <end position="56"/>
    </location>
</feature>
<dbReference type="InterPro" id="IPR050770">
    <property type="entry name" value="Intradiol_RC_Dioxygenase"/>
</dbReference>
<accession>A0A542CUD8</accession>
<dbReference type="InterPro" id="IPR012785">
    <property type="entry name" value="Protocat_dOase_b"/>
</dbReference>
<dbReference type="InterPro" id="IPR015889">
    <property type="entry name" value="Intradiol_dOase_core"/>
</dbReference>
<name>A0A542CUD8_AMYCI</name>
<dbReference type="PROSITE" id="PS00083">
    <property type="entry name" value="INTRADIOL_DIOXYGENAS"/>
    <property type="match status" value="1"/>
</dbReference>
<dbReference type="NCBIfam" id="TIGR02422">
    <property type="entry name" value="protocat_beta"/>
    <property type="match status" value="1"/>
</dbReference>
<reference evidence="6 7" key="1">
    <citation type="submission" date="2019-06" db="EMBL/GenBank/DDBJ databases">
        <title>Sequencing the genomes of 1000 actinobacteria strains.</title>
        <authorList>
            <person name="Klenk H.-P."/>
        </authorList>
    </citation>
    <scope>NUCLEOTIDE SEQUENCE [LARGE SCALE GENOMIC DNA]</scope>
    <source>
        <strain evidence="6 7">DSM 45679</strain>
    </source>
</reference>
<dbReference type="AlphaFoldDB" id="A0A542CUD8"/>
<dbReference type="PANTHER" id="PTHR33711">
    <property type="entry name" value="DIOXYGENASE, PUTATIVE (AFU_ORTHOLOGUE AFUA_2G02910)-RELATED"/>
    <property type="match status" value="1"/>
</dbReference>
<dbReference type="InterPro" id="IPR000627">
    <property type="entry name" value="Intradiol_dOase_C"/>
</dbReference>
<evidence type="ECO:0000256" key="3">
    <source>
        <dbReference type="ARBA" id="ARBA00023002"/>
    </source>
</evidence>
<dbReference type="GO" id="GO:0008199">
    <property type="term" value="F:ferric iron binding"/>
    <property type="evidence" value="ECO:0007669"/>
    <property type="project" value="InterPro"/>
</dbReference>
<comment type="caution">
    <text evidence="6">The sequence shown here is derived from an EMBL/GenBank/DDBJ whole genome shotgun (WGS) entry which is preliminary data.</text>
</comment>
<gene>
    <name evidence="6" type="ORF">FB471_6575</name>
</gene>
<dbReference type="OrthoDB" id="9805815at2"/>
<dbReference type="InterPro" id="IPR024756">
    <property type="entry name" value="PCDO_beta_N"/>
</dbReference>
<organism evidence="6 7">
    <name type="scientific">Amycolatopsis cihanbeyliensis</name>
    <dbReference type="NCBI Taxonomy" id="1128664"/>
    <lineage>
        <taxon>Bacteria</taxon>
        <taxon>Bacillati</taxon>
        <taxon>Actinomycetota</taxon>
        <taxon>Actinomycetes</taxon>
        <taxon>Pseudonocardiales</taxon>
        <taxon>Pseudonocardiaceae</taxon>
        <taxon>Amycolatopsis</taxon>
    </lineage>
</organism>
<keyword evidence="7" id="KW-1185">Reference proteome</keyword>
<dbReference type="Pfam" id="PF00775">
    <property type="entry name" value="Dioxygenase_C"/>
    <property type="match status" value="1"/>
</dbReference>
<dbReference type="EMBL" id="VFML01000002">
    <property type="protein sequence ID" value="TQI94410.1"/>
    <property type="molecule type" value="Genomic_DNA"/>
</dbReference>
<dbReference type="SUPFAM" id="SSF49482">
    <property type="entry name" value="Aromatic compound dioxygenase"/>
    <property type="match status" value="1"/>
</dbReference>
<dbReference type="Pfam" id="PF12391">
    <property type="entry name" value="PCDO_beta_N"/>
    <property type="match status" value="1"/>
</dbReference>
<keyword evidence="2 6" id="KW-0223">Dioxygenase</keyword>
<dbReference type="GO" id="GO:0019619">
    <property type="term" value="P:3,4-dihydroxybenzoate catabolic process"/>
    <property type="evidence" value="ECO:0007669"/>
    <property type="project" value="InterPro"/>
</dbReference>
<proteinExistence type="inferred from homology"/>
<evidence type="ECO:0000256" key="2">
    <source>
        <dbReference type="ARBA" id="ARBA00022964"/>
    </source>
</evidence>
<keyword evidence="3" id="KW-0560">Oxidoreductase</keyword>
<evidence type="ECO:0000313" key="6">
    <source>
        <dbReference type="EMBL" id="TQI94410.1"/>
    </source>
</evidence>
<protein>
    <submittedName>
        <fullName evidence="6">Protocatechuate 3,4-dioxygenase beta subunit</fullName>
    </submittedName>
</protein>
<dbReference type="PANTHER" id="PTHR33711:SF10">
    <property type="entry name" value="INTRADIOL RING-CLEAVAGE DIOXYGENASES DOMAIN-CONTAINING PROTEIN"/>
    <property type="match status" value="1"/>
</dbReference>
<dbReference type="GO" id="GO:0018578">
    <property type="term" value="F:protocatechuate 3,4-dioxygenase activity"/>
    <property type="evidence" value="ECO:0007669"/>
    <property type="project" value="InterPro"/>
</dbReference>
<dbReference type="Proteomes" id="UP000320876">
    <property type="component" value="Unassembled WGS sequence"/>
</dbReference>
<evidence type="ECO:0000259" key="5">
    <source>
        <dbReference type="PROSITE" id="PS00083"/>
    </source>
</evidence>
<dbReference type="Gene3D" id="2.60.130.10">
    <property type="entry name" value="Aromatic compound dioxygenase"/>
    <property type="match status" value="1"/>
</dbReference>